<evidence type="ECO:0000256" key="5">
    <source>
        <dbReference type="ARBA" id="ARBA00022438"/>
    </source>
</evidence>
<evidence type="ECO:0000256" key="1">
    <source>
        <dbReference type="ARBA" id="ARBA00001941"/>
    </source>
</evidence>
<evidence type="ECO:0000256" key="4">
    <source>
        <dbReference type="ARBA" id="ARBA00008236"/>
    </source>
</evidence>
<evidence type="ECO:0000256" key="7">
    <source>
        <dbReference type="ARBA" id="ARBA00022723"/>
    </source>
</evidence>
<accession>A0A239ARR3</accession>
<comment type="cofactor">
    <cofactor evidence="3">
        <name>Zn(2+)</name>
        <dbReference type="ChEBI" id="CHEBI:29105"/>
    </cofactor>
</comment>
<gene>
    <name evidence="10" type="ORF">SAMN04488503_2141</name>
</gene>
<dbReference type="GO" id="GO:0006508">
    <property type="term" value="P:proteolysis"/>
    <property type="evidence" value="ECO:0007669"/>
    <property type="project" value="UniProtKB-KW"/>
</dbReference>
<dbReference type="InterPro" id="IPR052170">
    <property type="entry name" value="M29_Exopeptidase"/>
</dbReference>
<keyword evidence="7" id="KW-0479">Metal-binding</keyword>
<dbReference type="Gene3D" id="3.40.1830.10">
    <property type="entry name" value="Thermophilic metalloprotease (M29)"/>
    <property type="match status" value="1"/>
</dbReference>
<evidence type="ECO:0000256" key="8">
    <source>
        <dbReference type="ARBA" id="ARBA00022801"/>
    </source>
</evidence>
<dbReference type="GO" id="GO:0008237">
    <property type="term" value="F:metallopeptidase activity"/>
    <property type="evidence" value="ECO:0007669"/>
    <property type="project" value="UniProtKB-KW"/>
</dbReference>
<evidence type="ECO:0000256" key="2">
    <source>
        <dbReference type="ARBA" id="ARBA00001946"/>
    </source>
</evidence>
<dbReference type="AlphaFoldDB" id="A0A239ARR3"/>
<name>A0A239ARR3_9BACT</name>
<dbReference type="InterPro" id="IPR000787">
    <property type="entry name" value="Peptidase_M29"/>
</dbReference>
<evidence type="ECO:0000313" key="11">
    <source>
        <dbReference type="Proteomes" id="UP000198324"/>
    </source>
</evidence>
<comment type="similarity">
    <text evidence="4">Belongs to the peptidase M29 family.</text>
</comment>
<dbReference type="Pfam" id="PF02073">
    <property type="entry name" value="Peptidase_M29"/>
    <property type="match status" value="1"/>
</dbReference>
<evidence type="ECO:0000256" key="6">
    <source>
        <dbReference type="ARBA" id="ARBA00022670"/>
    </source>
</evidence>
<organism evidence="10 11">
    <name type="scientific">Humidesulfovibrio mexicanus</name>
    <dbReference type="NCBI Taxonomy" id="147047"/>
    <lineage>
        <taxon>Bacteria</taxon>
        <taxon>Pseudomonadati</taxon>
        <taxon>Thermodesulfobacteriota</taxon>
        <taxon>Desulfovibrionia</taxon>
        <taxon>Desulfovibrionales</taxon>
        <taxon>Desulfovibrionaceae</taxon>
        <taxon>Humidesulfovibrio</taxon>
    </lineage>
</organism>
<dbReference type="InterPro" id="IPR035097">
    <property type="entry name" value="M29_N-terminal"/>
</dbReference>
<protein>
    <submittedName>
        <fullName evidence="10">Leucyl aminopeptidase (Aminopeptidase T)</fullName>
    </submittedName>
</protein>
<keyword evidence="5 10" id="KW-0031">Aminopeptidase</keyword>
<dbReference type="GO" id="GO:0004177">
    <property type="term" value="F:aminopeptidase activity"/>
    <property type="evidence" value="ECO:0007669"/>
    <property type="project" value="UniProtKB-KW"/>
</dbReference>
<comment type="cofactor">
    <cofactor evidence="2">
        <name>Mg(2+)</name>
        <dbReference type="ChEBI" id="CHEBI:18420"/>
    </cofactor>
</comment>
<keyword evidence="8" id="KW-0378">Hydrolase</keyword>
<keyword evidence="9" id="KW-0482">Metalloprotease</keyword>
<reference evidence="10 11" key="1">
    <citation type="submission" date="2017-06" db="EMBL/GenBank/DDBJ databases">
        <authorList>
            <person name="Kim H.J."/>
            <person name="Triplett B.A."/>
        </authorList>
    </citation>
    <scope>NUCLEOTIDE SEQUENCE [LARGE SCALE GENOMIC DNA]</scope>
    <source>
        <strain evidence="10 11">DSM 13116</strain>
    </source>
</reference>
<dbReference type="GO" id="GO:0046872">
    <property type="term" value="F:metal ion binding"/>
    <property type="evidence" value="ECO:0007669"/>
    <property type="project" value="UniProtKB-KW"/>
</dbReference>
<comment type="cofactor">
    <cofactor evidence="1">
        <name>Co(2+)</name>
        <dbReference type="ChEBI" id="CHEBI:48828"/>
    </cofactor>
</comment>
<keyword evidence="11" id="KW-1185">Reference proteome</keyword>
<evidence type="ECO:0000256" key="9">
    <source>
        <dbReference type="ARBA" id="ARBA00023049"/>
    </source>
</evidence>
<sequence>MFSPAELEKYARTLWWGLTTARTKPYRPGDVILLRFDPEATPLAEAMHALLMAEGMVPAPRQNLTSTMEVSFYGLGSETQIKAVLPGDREFTEGLNGLISLIAPSSLTHLAGVDPAKIGLAAVARKYLREIMEKREQTGDFGWTLCAYPTAEQARCAGLSLEDYAGQIRRACFLDTDDPVAKWREVHADVARVKQALGALDIERIRIESEHCDLSVTPGLSRRWLGVSGHNIPSFEVFLSPDWRGTEGVYYADQPSYRSGNRVAGVRLEFQAGIVTRATAEEGQEFVRKQLAMDEGASRLGEFSLTDRRHSRINAFMASTLFDENYGGEHGNCHVAVGASYSDTYSGDQTSLDEAKKRELGFNDSALHWDLVNTEDKTVTARLAGGGSIVIYKGGEFQV</sequence>
<proteinExistence type="inferred from homology"/>
<dbReference type="PANTHER" id="PTHR34448">
    <property type="entry name" value="AMINOPEPTIDASE"/>
    <property type="match status" value="1"/>
</dbReference>
<dbReference type="PANTHER" id="PTHR34448:SF1">
    <property type="entry name" value="BLL6088 PROTEIN"/>
    <property type="match status" value="1"/>
</dbReference>
<dbReference type="SUPFAM" id="SSF144052">
    <property type="entry name" value="Thermophilic metalloprotease-like"/>
    <property type="match status" value="1"/>
</dbReference>
<keyword evidence="6" id="KW-0645">Protease</keyword>
<evidence type="ECO:0000256" key="3">
    <source>
        <dbReference type="ARBA" id="ARBA00001947"/>
    </source>
</evidence>
<dbReference type="Proteomes" id="UP000198324">
    <property type="component" value="Unassembled WGS sequence"/>
</dbReference>
<dbReference type="RefSeq" id="WP_089274362.1">
    <property type="nucleotide sequence ID" value="NZ_FZOC01000004.1"/>
</dbReference>
<dbReference type="OrthoDB" id="9803993at2"/>
<evidence type="ECO:0000313" key="10">
    <source>
        <dbReference type="EMBL" id="SNR97643.1"/>
    </source>
</evidence>
<dbReference type="EMBL" id="FZOC01000004">
    <property type="protein sequence ID" value="SNR97643.1"/>
    <property type="molecule type" value="Genomic_DNA"/>
</dbReference>